<name>A0A927CHI7_9BACL</name>
<accession>A0A927CHI7</accession>
<keyword evidence="1" id="KW-0732">Signal</keyword>
<sequence>MRKFLLGFLAGAVLFSVSRVDASNLLEAVQFPVKLIINGKVTSLDTGHPILNYNGSAYVPVRLVGEALHAKVRYSDDDPEKIISINDPRAETPEDYPEDLARANGDVVFISQAKTYNEDQLIEFVKKVEQNSPDWIRIVRYTLEGDPIIQLVSYRDGTLNYTVDYSRDSFGSDAIMEAKCSSIVSSNGELFGKPYTEFTLTGCSPDRETYALYKLFGR</sequence>
<proteinExistence type="predicted"/>
<dbReference type="AlphaFoldDB" id="A0A927CHI7"/>
<dbReference type="InterPro" id="IPR036582">
    <property type="entry name" value="Mao_N_sf"/>
</dbReference>
<evidence type="ECO:0000256" key="1">
    <source>
        <dbReference type="SAM" id="SignalP"/>
    </source>
</evidence>
<reference evidence="2" key="1">
    <citation type="submission" date="2020-09" db="EMBL/GenBank/DDBJ databases">
        <title>A novel bacterium of genus Paenibacillus, isolated from South China Sea.</title>
        <authorList>
            <person name="Huang H."/>
            <person name="Mo K."/>
            <person name="Hu Y."/>
        </authorList>
    </citation>
    <scope>NUCLEOTIDE SEQUENCE</scope>
    <source>
        <strain evidence="2">IB182363</strain>
    </source>
</reference>
<feature type="signal peptide" evidence="1">
    <location>
        <begin position="1"/>
        <end position="22"/>
    </location>
</feature>
<protein>
    <submittedName>
        <fullName evidence="2">DUF4362 domain-containing protein</fullName>
    </submittedName>
</protein>
<dbReference type="Pfam" id="PF14275">
    <property type="entry name" value="DUF4362"/>
    <property type="match status" value="1"/>
</dbReference>
<comment type="caution">
    <text evidence="2">The sequence shown here is derived from an EMBL/GenBank/DDBJ whole genome shotgun (WGS) entry which is preliminary data.</text>
</comment>
<keyword evidence="3" id="KW-1185">Reference proteome</keyword>
<evidence type="ECO:0000313" key="3">
    <source>
        <dbReference type="Proteomes" id="UP000639396"/>
    </source>
</evidence>
<dbReference type="InterPro" id="IPR025372">
    <property type="entry name" value="DUF4362"/>
</dbReference>
<evidence type="ECO:0000313" key="2">
    <source>
        <dbReference type="EMBL" id="MBD2866722.1"/>
    </source>
</evidence>
<dbReference type="EMBL" id="JACXJA010000067">
    <property type="protein sequence ID" value="MBD2866722.1"/>
    <property type="molecule type" value="Genomic_DNA"/>
</dbReference>
<gene>
    <name evidence="2" type="ORF">IDH45_32615</name>
</gene>
<dbReference type="Proteomes" id="UP000639396">
    <property type="component" value="Unassembled WGS sequence"/>
</dbReference>
<organism evidence="2 3">
    <name type="scientific">Paenibacillus oceani</name>
    <dbReference type="NCBI Taxonomy" id="2772510"/>
    <lineage>
        <taxon>Bacteria</taxon>
        <taxon>Bacillati</taxon>
        <taxon>Bacillota</taxon>
        <taxon>Bacilli</taxon>
        <taxon>Bacillales</taxon>
        <taxon>Paenibacillaceae</taxon>
        <taxon>Paenibacillus</taxon>
    </lineage>
</organism>
<dbReference type="SUPFAM" id="SSF55383">
    <property type="entry name" value="Copper amine oxidase, domain N"/>
    <property type="match status" value="1"/>
</dbReference>
<feature type="chain" id="PRO_5037459457" evidence="1">
    <location>
        <begin position="23"/>
        <end position="218"/>
    </location>
</feature>
<dbReference type="RefSeq" id="WP_190932333.1">
    <property type="nucleotide sequence ID" value="NZ_JACXJA010000067.1"/>
</dbReference>